<feature type="transmembrane region" description="Helical" evidence="2">
    <location>
        <begin position="38"/>
        <end position="64"/>
    </location>
</feature>
<keyword evidence="2" id="KW-1133">Transmembrane helix</keyword>
<sequence length="132" mass="15020">MKGLVNKFSIIFFIIIVLYVLFPNIFSNNANTIVRRMIEIIFIITYTKFNIYYGLAMCLLIIFINFRHSYIETFGIDNDFIKDEIARQLKDKVGPTGPRGPTGETGREGKQGPEGRQGARGEPGLDLTDQPR</sequence>
<name>A0A6C0LR99_9ZZZZ</name>
<accession>A0A6C0LR99</accession>
<organism evidence="3">
    <name type="scientific">viral metagenome</name>
    <dbReference type="NCBI Taxonomy" id="1070528"/>
    <lineage>
        <taxon>unclassified sequences</taxon>
        <taxon>metagenomes</taxon>
        <taxon>organismal metagenomes</taxon>
    </lineage>
</organism>
<evidence type="ECO:0000256" key="1">
    <source>
        <dbReference type="SAM" id="MobiDB-lite"/>
    </source>
</evidence>
<evidence type="ECO:0008006" key="4">
    <source>
        <dbReference type="Google" id="ProtNLM"/>
    </source>
</evidence>
<feature type="compositionally biased region" description="Basic and acidic residues" evidence="1">
    <location>
        <begin position="105"/>
        <end position="119"/>
    </location>
</feature>
<feature type="region of interest" description="Disordered" evidence="1">
    <location>
        <begin position="91"/>
        <end position="132"/>
    </location>
</feature>
<dbReference type="EMBL" id="MN740540">
    <property type="protein sequence ID" value="QHU32525.1"/>
    <property type="molecule type" value="Genomic_DNA"/>
</dbReference>
<evidence type="ECO:0000313" key="3">
    <source>
        <dbReference type="EMBL" id="QHU32525.1"/>
    </source>
</evidence>
<proteinExistence type="predicted"/>
<feature type="compositionally biased region" description="Low complexity" evidence="1">
    <location>
        <begin position="94"/>
        <end position="104"/>
    </location>
</feature>
<reference evidence="3" key="1">
    <citation type="journal article" date="2020" name="Nature">
        <title>Giant virus diversity and host interactions through global metagenomics.</title>
        <authorList>
            <person name="Schulz F."/>
            <person name="Roux S."/>
            <person name="Paez-Espino D."/>
            <person name="Jungbluth S."/>
            <person name="Walsh D.A."/>
            <person name="Denef V.J."/>
            <person name="McMahon K.D."/>
            <person name="Konstantinidis K.T."/>
            <person name="Eloe-Fadrosh E.A."/>
            <person name="Kyrpides N.C."/>
            <person name="Woyke T."/>
        </authorList>
    </citation>
    <scope>NUCLEOTIDE SEQUENCE</scope>
    <source>
        <strain evidence="3">GVMAG-M-3300027969-2</strain>
    </source>
</reference>
<dbReference type="AlphaFoldDB" id="A0A6C0LR99"/>
<feature type="transmembrane region" description="Helical" evidence="2">
    <location>
        <begin position="6"/>
        <end position="26"/>
    </location>
</feature>
<protein>
    <recommendedName>
        <fullName evidence="4">Collagen triple helix containing protein</fullName>
    </recommendedName>
</protein>
<evidence type="ECO:0000256" key="2">
    <source>
        <dbReference type="SAM" id="Phobius"/>
    </source>
</evidence>
<keyword evidence="2" id="KW-0812">Transmembrane</keyword>
<keyword evidence="2" id="KW-0472">Membrane</keyword>